<keyword evidence="2" id="KW-1133">Transmembrane helix</keyword>
<feature type="compositionally biased region" description="Low complexity" evidence="1">
    <location>
        <begin position="382"/>
        <end position="397"/>
    </location>
</feature>
<feature type="transmembrane region" description="Helical" evidence="2">
    <location>
        <begin position="228"/>
        <end position="250"/>
    </location>
</feature>
<evidence type="ECO:0000256" key="1">
    <source>
        <dbReference type="SAM" id="MobiDB-lite"/>
    </source>
</evidence>
<feature type="transmembrane region" description="Helical" evidence="2">
    <location>
        <begin position="125"/>
        <end position="147"/>
    </location>
</feature>
<name>A0ABQ6MXH6_9STRA</name>
<dbReference type="Proteomes" id="UP001165060">
    <property type="component" value="Unassembled WGS sequence"/>
</dbReference>
<feature type="transmembrane region" description="Helical" evidence="2">
    <location>
        <begin position="468"/>
        <end position="490"/>
    </location>
</feature>
<evidence type="ECO:0000313" key="3">
    <source>
        <dbReference type="EMBL" id="GMI35656.1"/>
    </source>
</evidence>
<sequence>MDNGPDSPKDREPRSTKRRNSVDLVVDNISLYTESFRTQLRSMIMGLGMYSAIASVLPVMFVVWSAHQYNTEFGELIFGPGNATIEAPIYGPTSASPNITSVPMGLDKFNKFFTDTQDDPHNRQWIYLLIFQAALYGTTIIRALVLFNPSTFVGRAVPVLAYVLMVAWLARLYGAMAYQTAVDGEYSEENLGILNLTIVIFAVFPPALMTLTLGLSSFASPCGTLCKAFGFFFAINFAETLVGVVYSWYLIPIFFDSATTEWTRIVIRTVGASCFAILNIEASWRSSRFLITIGVPEQNTHLMFAVLAGVLPLFSRVMQGSAQSVVQSVIFELTGTLAELFTADTLLRGSTPLNEGVEGVLIVRQQSRRLSGRLSFRESAPDKVAPAPAAPVQVADNDGGGEGGEEDPTEAAKRAYKRHRLAFCSTALILVSLAECSSIFVSSAFWLFSRANPGSPGSRPIPVSQTLLNIGIMILGELFLTDGIIAYIGRHSKRYSNDPAGDWAEFRRNKVLLWSVIACIACIAIPVMMNLPSNMCMTAFVGEEEHWAMTSCPPVPQNITEMAHVGPKWREQWEKYQ</sequence>
<feature type="transmembrane region" description="Helical" evidence="2">
    <location>
        <begin position="421"/>
        <end position="448"/>
    </location>
</feature>
<feature type="transmembrane region" description="Helical" evidence="2">
    <location>
        <begin position="159"/>
        <end position="181"/>
    </location>
</feature>
<keyword evidence="4" id="KW-1185">Reference proteome</keyword>
<evidence type="ECO:0000256" key="2">
    <source>
        <dbReference type="SAM" id="Phobius"/>
    </source>
</evidence>
<dbReference type="EMBL" id="BRYB01003381">
    <property type="protein sequence ID" value="GMI35656.1"/>
    <property type="molecule type" value="Genomic_DNA"/>
</dbReference>
<proteinExistence type="predicted"/>
<feature type="transmembrane region" description="Helical" evidence="2">
    <location>
        <begin position="511"/>
        <end position="529"/>
    </location>
</feature>
<feature type="region of interest" description="Disordered" evidence="1">
    <location>
        <begin position="1"/>
        <end position="20"/>
    </location>
</feature>
<gene>
    <name evidence="3" type="ORF">TeGR_g4175</name>
</gene>
<keyword evidence="2" id="KW-0812">Transmembrane</keyword>
<comment type="caution">
    <text evidence="3">The sequence shown here is derived from an EMBL/GenBank/DDBJ whole genome shotgun (WGS) entry which is preliminary data.</text>
</comment>
<feature type="transmembrane region" description="Helical" evidence="2">
    <location>
        <begin position="47"/>
        <end position="66"/>
    </location>
</feature>
<accession>A0ABQ6MXH6</accession>
<protein>
    <submittedName>
        <fullName evidence="3">Uncharacterized protein</fullName>
    </submittedName>
</protein>
<reference evidence="3 4" key="1">
    <citation type="journal article" date="2023" name="Commun. Biol.">
        <title>Genome analysis of Parmales, the sister group of diatoms, reveals the evolutionary specialization of diatoms from phago-mixotrophs to photoautotrophs.</title>
        <authorList>
            <person name="Ban H."/>
            <person name="Sato S."/>
            <person name="Yoshikawa S."/>
            <person name="Yamada K."/>
            <person name="Nakamura Y."/>
            <person name="Ichinomiya M."/>
            <person name="Sato N."/>
            <person name="Blanc-Mathieu R."/>
            <person name="Endo H."/>
            <person name="Kuwata A."/>
            <person name="Ogata H."/>
        </authorList>
    </citation>
    <scope>NUCLEOTIDE SEQUENCE [LARGE SCALE GENOMIC DNA]</scope>
</reference>
<feature type="transmembrane region" description="Helical" evidence="2">
    <location>
        <begin position="193"/>
        <end position="216"/>
    </location>
</feature>
<keyword evidence="2" id="KW-0472">Membrane</keyword>
<organism evidence="3 4">
    <name type="scientific">Tetraparma gracilis</name>
    <dbReference type="NCBI Taxonomy" id="2962635"/>
    <lineage>
        <taxon>Eukaryota</taxon>
        <taxon>Sar</taxon>
        <taxon>Stramenopiles</taxon>
        <taxon>Ochrophyta</taxon>
        <taxon>Bolidophyceae</taxon>
        <taxon>Parmales</taxon>
        <taxon>Triparmaceae</taxon>
        <taxon>Tetraparma</taxon>
    </lineage>
</organism>
<evidence type="ECO:0000313" key="4">
    <source>
        <dbReference type="Proteomes" id="UP001165060"/>
    </source>
</evidence>
<feature type="region of interest" description="Disordered" evidence="1">
    <location>
        <begin position="378"/>
        <end position="409"/>
    </location>
</feature>